<name>A0A7W7AJJ1_9SPHN</name>
<evidence type="ECO:0000313" key="11">
    <source>
        <dbReference type="EMBL" id="MBB4618223.1"/>
    </source>
</evidence>
<evidence type="ECO:0000256" key="7">
    <source>
        <dbReference type="ARBA" id="ARBA00032976"/>
    </source>
</evidence>
<dbReference type="GO" id="GO:0008061">
    <property type="term" value="F:chitin binding"/>
    <property type="evidence" value="ECO:0007669"/>
    <property type="project" value="InterPro"/>
</dbReference>
<dbReference type="PANTHER" id="PTHR43630:SF1">
    <property type="entry name" value="POLY-BETA-1,6-N-ACETYL-D-GLUCOSAMINE SYNTHASE"/>
    <property type="match status" value="1"/>
</dbReference>
<proteinExistence type="inferred from homology"/>
<dbReference type="PANTHER" id="PTHR43630">
    <property type="entry name" value="POLY-BETA-1,6-N-ACETYL-D-GLUCOSAMINE SYNTHASE"/>
    <property type="match status" value="1"/>
</dbReference>
<comment type="similarity">
    <text evidence="2">Belongs to the glycosyltransferase 2 family.</text>
</comment>
<evidence type="ECO:0000256" key="4">
    <source>
        <dbReference type="ARBA" id="ARBA00020071"/>
    </source>
</evidence>
<dbReference type="InterPro" id="IPR001223">
    <property type="entry name" value="Glyco_hydro18_cat"/>
</dbReference>
<feature type="transmembrane region" description="Helical" evidence="8">
    <location>
        <begin position="987"/>
        <end position="1010"/>
    </location>
</feature>
<organism evidence="11 12">
    <name type="scientific">Sphingomonas abaci</name>
    <dbReference type="NCBI Taxonomy" id="237611"/>
    <lineage>
        <taxon>Bacteria</taxon>
        <taxon>Pseudomonadati</taxon>
        <taxon>Pseudomonadota</taxon>
        <taxon>Alphaproteobacteria</taxon>
        <taxon>Sphingomonadales</taxon>
        <taxon>Sphingomonadaceae</taxon>
        <taxon>Sphingomonas</taxon>
    </lineage>
</organism>
<evidence type="ECO:0000313" key="12">
    <source>
        <dbReference type="Proteomes" id="UP000574769"/>
    </source>
</evidence>
<dbReference type="SUPFAM" id="SSF51445">
    <property type="entry name" value="(Trans)glycosidases"/>
    <property type="match status" value="1"/>
</dbReference>
<dbReference type="InterPro" id="IPR029044">
    <property type="entry name" value="Nucleotide-diphossugar_trans"/>
</dbReference>
<comment type="similarity">
    <text evidence="3">Belongs to the polysaccharide deacetylase family.</text>
</comment>
<dbReference type="CDD" id="cd06423">
    <property type="entry name" value="CESA_like"/>
    <property type="match status" value="1"/>
</dbReference>
<dbReference type="SUPFAM" id="SSF53448">
    <property type="entry name" value="Nucleotide-diphospho-sugar transferases"/>
    <property type="match status" value="1"/>
</dbReference>
<dbReference type="InterPro" id="IPR011583">
    <property type="entry name" value="Chitinase_II/V-like_cat"/>
</dbReference>
<evidence type="ECO:0000256" key="8">
    <source>
        <dbReference type="SAM" id="Phobius"/>
    </source>
</evidence>
<keyword evidence="8" id="KW-0812">Transmembrane</keyword>
<dbReference type="InterPro" id="IPR002509">
    <property type="entry name" value="NODB_dom"/>
</dbReference>
<dbReference type="InterPro" id="IPR011330">
    <property type="entry name" value="Glyco_hydro/deAcase_b/a-brl"/>
</dbReference>
<accession>A0A7W7AJJ1</accession>
<dbReference type="RefSeq" id="WP_184114765.1">
    <property type="nucleotide sequence ID" value="NZ_JACHNY010000004.1"/>
</dbReference>
<keyword evidence="8" id="KW-0472">Membrane</keyword>
<dbReference type="AlphaFoldDB" id="A0A7W7AJJ1"/>
<dbReference type="EMBL" id="JACHNY010000004">
    <property type="protein sequence ID" value="MBB4618223.1"/>
    <property type="molecule type" value="Genomic_DNA"/>
</dbReference>
<dbReference type="GO" id="GO:0016810">
    <property type="term" value="F:hydrolase activity, acting on carbon-nitrogen (but not peptide) bonds"/>
    <property type="evidence" value="ECO:0007669"/>
    <property type="project" value="InterPro"/>
</dbReference>
<dbReference type="Proteomes" id="UP000574769">
    <property type="component" value="Unassembled WGS sequence"/>
</dbReference>
<dbReference type="SUPFAM" id="SSF88713">
    <property type="entry name" value="Glycoside hydrolase/deacetylase"/>
    <property type="match status" value="1"/>
</dbReference>
<comment type="caution">
    <text evidence="11">The sequence shown here is derived from an EMBL/GenBank/DDBJ whole genome shotgun (WGS) entry which is preliminary data.</text>
</comment>
<dbReference type="Gene3D" id="3.20.20.370">
    <property type="entry name" value="Glycoside hydrolase/deacetylase"/>
    <property type="match status" value="1"/>
</dbReference>
<keyword evidence="6 11" id="KW-0808">Transferase</keyword>
<evidence type="ECO:0000256" key="1">
    <source>
        <dbReference type="ARBA" id="ARBA00003236"/>
    </source>
</evidence>
<dbReference type="InterPro" id="IPR017853">
    <property type="entry name" value="GH"/>
</dbReference>
<evidence type="ECO:0000259" key="9">
    <source>
        <dbReference type="PROSITE" id="PS51677"/>
    </source>
</evidence>
<dbReference type="Pfam" id="PF13641">
    <property type="entry name" value="Glyco_tranf_2_3"/>
    <property type="match status" value="1"/>
</dbReference>
<evidence type="ECO:0000256" key="2">
    <source>
        <dbReference type="ARBA" id="ARBA00006739"/>
    </source>
</evidence>
<dbReference type="Pfam" id="PF01522">
    <property type="entry name" value="Polysacc_deac_1"/>
    <property type="match status" value="1"/>
</dbReference>
<comment type="function">
    <text evidence="1">Is involved in generating a small heat-stable compound (Nod), an acylated oligomer of N-acetylglucosamine, that stimulates mitosis in various plant protoplasts.</text>
</comment>
<dbReference type="Gene3D" id="3.20.20.80">
    <property type="entry name" value="Glycosidases"/>
    <property type="match status" value="1"/>
</dbReference>
<evidence type="ECO:0000256" key="6">
    <source>
        <dbReference type="ARBA" id="ARBA00022679"/>
    </source>
</evidence>
<keyword evidence="5" id="KW-0328">Glycosyltransferase</keyword>
<feature type="domain" description="GH18" evidence="10">
    <location>
        <begin position="89"/>
        <end position="401"/>
    </location>
</feature>
<sequence length="1134" mass="121068">MAHGRQIFHDPSGARRRWTIRLTAVAAALALVVAAALIVSLTRTPALAPLRFAGDGGAPVGLAAPVTPAPAQAAAWLPTGPGVATPRAPEVVGFYMGWDAASRAALDAHVGALDWVVPGLANVTGPGHRFTYETDAHLNDVLARANDRPGVLPMVQNAMESGEWDGRGTATLLADPAARAALLDSVERMIRAERGRGVVFDLENLPETAQADYRRFLGEARRRFAPRGWLVTLAVPVADPAWDLAAYAKVADRMFIMAYDQHWPGGEPGPIAAQPWFAQTVAAAVRAMGPGKAIVALGNYAYDWPRAGAGAGSAEILTVAEAWARARAAGVTPRFDRASGNSSFAYRAGGVDHQVWMLDAASAANEMKAVARTGATGIALWRLGSEDPGFWTALARPAGLAAATVPPAVAVESRGQGEILRLDRPASDGARALVEDDDGLIRAATWTSLPSPAIVRHVGAEPRMVALTFDDGPDPRWTPRILDVLHRLRAPATFFVTGTNALGEPDLLRRIVAEGHELGNHSTTHPDLTGLPVAAMRLELLATQRLVEAYTGRSLRLFRAPYLGDADPDTAAEIAPIQAAAELGYVSVGLHVDPLDWSLPDADQIVRRTLDQVAAGSAARPAQIVLLHDSGGNREATIRALPGIVRGLRARGYAIVPVSRLAHLRAHDVMPPVAGGQGALALVNRGLFHGLAGMRSGFGLLFALAIGLGMARSIGLTALALARRPAMPDVRPHLVPRFVSVLIPAFNEARVIEASVRRILASEDIRVEVIVIDDGSTDGTSAVIDRAFALDPRVELLTLENGGKARALNEGLKLAKGAIVIALDADTQFEPQTIARLARWFADPGIGAVAGNAKIGNAVNLITRWQAVEYVTAQNLERRALDRLGAITVVPGAVGAWRRTALDSVGGYPEDTLAEDQDLTISVQRAGWRVACDIDAIAWTEAPETARALYRQRHRWAYGTLQALWKHRGLFREHHARGLARIGLPQAWIFQVGFTLLAPLIDLALLASVAGTAFRIVNHGWAEAGGDVRWMALFWALFTAVDLACGWAAFRLDPREARFPALRLLAQRFGYRQLMYWVVVRACLAAITGPRVTWGKLERSGRVTAPALAAATSGAVPMPVREEAAPVRQLSEAA</sequence>
<protein>
    <recommendedName>
        <fullName evidence="4">Chitooligosaccharide deacetylase</fullName>
    </recommendedName>
    <alternativeName>
        <fullName evidence="7">Nodulation protein B</fullName>
    </alternativeName>
</protein>
<dbReference type="SMART" id="SM00636">
    <property type="entry name" value="Glyco_18"/>
    <property type="match status" value="1"/>
</dbReference>
<dbReference type="Gene3D" id="3.90.550.10">
    <property type="entry name" value="Spore Coat Polysaccharide Biosynthesis Protein SpsA, Chain A"/>
    <property type="match status" value="1"/>
</dbReference>
<evidence type="ECO:0000259" key="10">
    <source>
        <dbReference type="PROSITE" id="PS51910"/>
    </source>
</evidence>
<feature type="domain" description="NodB homology" evidence="9">
    <location>
        <begin position="463"/>
        <end position="656"/>
    </location>
</feature>
<dbReference type="InterPro" id="IPR029070">
    <property type="entry name" value="Chitinase_insertion_sf"/>
</dbReference>
<evidence type="ECO:0000256" key="5">
    <source>
        <dbReference type="ARBA" id="ARBA00022676"/>
    </source>
</evidence>
<feature type="transmembrane region" description="Helical" evidence="8">
    <location>
        <begin position="20"/>
        <end position="41"/>
    </location>
</feature>
<gene>
    <name evidence="11" type="ORF">GGQ96_002359</name>
</gene>
<reference evidence="11 12" key="1">
    <citation type="submission" date="2020-08" db="EMBL/GenBank/DDBJ databases">
        <title>Genomic Encyclopedia of Type Strains, Phase IV (KMG-IV): sequencing the most valuable type-strain genomes for metagenomic binning, comparative biology and taxonomic classification.</title>
        <authorList>
            <person name="Goeker M."/>
        </authorList>
    </citation>
    <scope>NUCLEOTIDE SEQUENCE [LARGE SCALE GENOMIC DNA]</scope>
    <source>
        <strain evidence="11 12">DSM 15867</strain>
    </source>
</reference>
<feature type="transmembrane region" description="Helical" evidence="8">
    <location>
        <begin position="1030"/>
        <end position="1053"/>
    </location>
</feature>
<evidence type="ECO:0000256" key="3">
    <source>
        <dbReference type="ARBA" id="ARBA00010973"/>
    </source>
</evidence>
<dbReference type="Pfam" id="PF00704">
    <property type="entry name" value="Glyco_hydro_18"/>
    <property type="match status" value="1"/>
</dbReference>
<dbReference type="GO" id="GO:0005975">
    <property type="term" value="P:carbohydrate metabolic process"/>
    <property type="evidence" value="ECO:0007669"/>
    <property type="project" value="InterPro"/>
</dbReference>
<dbReference type="PROSITE" id="PS51677">
    <property type="entry name" value="NODB"/>
    <property type="match status" value="1"/>
</dbReference>
<dbReference type="PROSITE" id="PS51910">
    <property type="entry name" value="GH18_2"/>
    <property type="match status" value="1"/>
</dbReference>
<dbReference type="Gene3D" id="3.10.50.10">
    <property type="match status" value="1"/>
</dbReference>
<keyword evidence="12" id="KW-1185">Reference proteome</keyword>
<keyword evidence="8" id="KW-1133">Transmembrane helix</keyword>
<dbReference type="GO" id="GO:0016757">
    <property type="term" value="F:glycosyltransferase activity"/>
    <property type="evidence" value="ECO:0007669"/>
    <property type="project" value="UniProtKB-KW"/>
</dbReference>